<comment type="caution">
    <text evidence="3">The sequence shown here is derived from an EMBL/GenBank/DDBJ whole genome shotgun (WGS) entry which is preliminary data.</text>
</comment>
<feature type="domain" description="LTD" evidence="2">
    <location>
        <begin position="317"/>
        <end position="438"/>
    </location>
</feature>
<keyword evidence="4" id="KW-1185">Reference proteome</keyword>
<feature type="chain" id="PRO_5001496529" description="LTD domain-containing protein" evidence="1">
    <location>
        <begin position="27"/>
        <end position="482"/>
    </location>
</feature>
<keyword evidence="1" id="KW-0732">Signal</keyword>
<evidence type="ECO:0000259" key="2">
    <source>
        <dbReference type="PROSITE" id="PS51841"/>
    </source>
</evidence>
<dbReference type="AlphaFoldDB" id="A0A017TD46"/>
<dbReference type="InterPro" id="IPR036415">
    <property type="entry name" value="Lamin_tail_dom_sf"/>
</dbReference>
<dbReference type="PANTHER" id="PTHR11371:SF31">
    <property type="entry name" value="EXTRACELLULAR NUCLEASE"/>
    <property type="match status" value="1"/>
</dbReference>
<dbReference type="SUPFAM" id="SSF74853">
    <property type="entry name" value="Lamin A/C globular tail domain"/>
    <property type="match status" value="1"/>
</dbReference>
<name>A0A017TD46_9BACT</name>
<dbReference type="GO" id="GO:0003824">
    <property type="term" value="F:catalytic activity"/>
    <property type="evidence" value="ECO:0007669"/>
    <property type="project" value="InterPro"/>
</dbReference>
<evidence type="ECO:0000256" key="1">
    <source>
        <dbReference type="SAM" id="SignalP"/>
    </source>
</evidence>
<dbReference type="Proteomes" id="UP000019678">
    <property type="component" value="Unassembled WGS sequence"/>
</dbReference>
<dbReference type="STRING" id="1192034.CAP_1437"/>
<dbReference type="InterPro" id="IPR036691">
    <property type="entry name" value="Endo/exonu/phosph_ase_sf"/>
</dbReference>
<dbReference type="PROSITE" id="PS51841">
    <property type="entry name" value="LTD"/>
    <property type="match status" value="1"/>
</dbReference>
<evidence type="ECO:0000313" key="3">
    <source>
        <dbReference type="EMBL" id="EYF06740.1"/>
    </source>
</evidence>
<dbReference type="OrthoDB" id="5500612at2"/>
<sequence>MSRRQRFHISWLAPLVLASCALPVEEAPEPRAEDFAQAVSVPSRGSASTLDVATWNLEWFGVTDMGPANEALQLQNARDVILGADLDIWAVQEISGSSHFADLLDALPGYDGFLSNDPSVASGSSYYYSSEQKVGIVYKTSTVTVNSAKIIVTAANNDFAGRPPLEVRLTVNVNGAVSDLVLITLHAKANSDLDSYTRRGSASVALKSYLDTTFPTQRVIVLGDFNDDVDTSIRTGQPSPYANFVADTADYSFVTKILSDTGKHSTVTGTQMLDHHLLTNELAQLLVSGSPQVYEVDQYVPSYAATTSNHYPVLARYTAPGAPPAPGAKVFLNEILANEPGSSTSGEFVEIVNGGASSVALGGYTLSDASGLRHTFPAGTTLGAGKALAVFGSAAGIPVGVTNAVAASTGGLSLNNGTDSVILASPAGTVVDTIVYTSALASTDGVSMNRSPDGSATGTVVLHTTLNAALASPGKRVNGAAF</sequence>
<dbReference type="Gene3D" id="2.60.40.1260">
    <property type="entry name" value="Lamin Tail domain"/>
    <property type="match status" value="1"/>
</dbReference>
<dbReference type="eggNOG" id="COG0708">
    <property type="taxonomic scope" value="Bacteria"/>
</dbReference>
<proteinExistence type="predicted"/>
<dbReference type="InterPro" id="IPR001322">
    <property type="entry name" value="Lamin_tail_dom"/>
</dbReference>
<dbReference type="Pfam" id="PF03372">
    <property type="entry name" value="Exo_endo_phos"/>
    <property type="match status" value="1"/>
</dbReference>
<dbReference type="RefSeq" id="WP_052374665.1">
    <property type="nucleotide sequence ID" value="NZ_ASRX01000014.1"/>
</dbReference>
<dbReference type="EMBL" id="ASRX01000014">
    <property type="protein sequence ID" value="EYF06740.1"/>
    <property type="molecule type" value="Genomic_DNA"/>
</dbReference>
<dbReference type="PROSITE" id="PS51257">
    <property type="entry name" value="PROKAR_LIPOPROTEIN"/>
    <property type="match status" value="1"/>
</dbReference>
<dbReference type="Gene3D" id="3.60.10.10">
    <property type="entry name" value="Endonuclease/exonuclease/phosphatase"/>
    <property type="match status" value="1"/>
</dbReference>
<dbReference type="PANTHER" id="PTHR11371">
    <property type="entry name" value="DEOXYRIBONUCLEASE"/>
    <property type="match status" value="1"/>
</dbReference>
<gene>
    <name evidence="3" type="ORF">CAP_1437</name>
</gene>
<dbReference type="Pfam" id="PF00932">
    <property type="entry name" value="LTD"/>
    <property type="match status" value="1"/>
</dbReference>
<protein>
    <recommendedName>
        <fullName evidence="2">LTD domain-containing protein</fullName>
    </recommendedName>
</protein>
<reference evidence="3 4" key="1">
    <citation type="submission" date="2013-05" db="EMBL/GenBank/DDBJ databases">
        <title>Genome assembly of Chondromyces apiculatus DSM 436.</title>
        <authorList>
            <person name="Sharma G."/>
            <person name="Khatri I."/>
            <person name="Kaur C."/>
            <person name="Mayilraj S."/>
            <person name="Subramanian S."/>
        </authorList>
    </citation>
    <scope>NUCLEOTIDE SEQUENCE [LARGE SCALE GENOMIC DNA]</scope>
    <source>
        <strain evidence="3 4">DSM 436</strain>
    </source>
</reference>
<accession>A0A017TD46</accession>
<evidence type="ECO:0000313" key="4">
    <source>
        <dbReference type="Proteomes" id="UP000019678"/>
    </source>
</evidence>
<dbReference type="SUPFAM" id="SSF56219">
    <property type="entry name" value="DNase I-like"/>
    <property type="match status" value="1"/>
</dbReference>
<organism evidence="3 4">
    <name type="scientific">Chondromyces apiculatus DSM 436</name>
    <dbReference type="NCBI Taxonomy" id="1192034"/>
    <lineage>
        <taxon>Bacteria</taxon>
        <taxon>Pseudomonadati</taxon>
        <taxon>Myxococcota</taxon>
        <taxon>Polyangia</taxon>
        <taxon>Polyangiales</taxon>
        <taxon>Polyangiaceae</taxon>
        <taxon>Chondromyces</taxon>
    </lineage>
</organism>
<feature type="signal peptide" evidence="1">
    <location>
        <begin position="1"/>
        <end position="26"/>
    </location>
</feature>
<dbReference type="InterPro" id="IPR005135">
    <property type="entry name" value="Endo/exonuclease/phosphatase"/>
</dbReference>